<evidence type="ECO:0000313" key="10">
    <source>
        <dbReference type="Proteomes" id="UP000252147"/>
    </source>
</evidence>
<comment type="pathway">
    <text evidence="7">Porphyrin-containing compound metabolism; protoheme biosynthesis; protoheme from protoporphyrin-IX: step 1/1.</text>
</comment>
<comment type="similarity">
    <text evidence="1 7 8">Belongs to the ferrochelatase family.</text>
</comment>
<dbReference type="EMBL" id="QOPD01000007">
    <property type="protein sequence ID" value="RCL37742.1"/>
    <property type="molecule type" value="Genomic_DNA"/>
</dbReference>
<protein>
    <recommendedName>
        <fullName evidence="7">Ferrochelatase</fullName>
        <ecNumber evidence="7">4.98.1.1</ecNumber>
    </recommendedName>
    <alternativeName>
        <fullName evidence="7">Heme synthase</fullName>
    </alternativeName>
    <alternativeName>
        <fullName evidence="7">Protoheme ferro-lyase</fullName>
    </alternativeName>
</protein>
<dbReference type="AlphaFoldDB" id="A0A368BLK7"/>
<dbReference type="HAMAP" id="MF_00323">
    <property type="entry name" value="Ferrochelatase"/>
    <property type="match status" value="1"/>
</dbReference>
<evidence type="ECO:0000313" key="9">
    <source>
        <dbReference type="EMBL" id="RCL37742.1"/>
    </source>
</evidence>
<accession>A0A368BLK7</accession>
<evidence type="ECO:0000256" key="2">
    <source>
        <dbReference type="ARBA" id="ARBA00023004"/>
    </source>
</evidence>
<comment type="caution">
    <text evidence="9">The sequence shown here is derived from an EMBL/GenBank/DDBJ whole genome shotgun (WGS) entry which is preliminary data.</text>
</comment>
<dbReference type="GO" id="GO:0005737">
    <property type="term" value="C:cytoplasm"/>
    <property type="evidence" value="ECO:0007669"/>
    <property type="project" value="UniProtKB-SubCell"/>
</dbReference>
<evidence type="ECO:0000256" key="5">
    <source>
        <dbReference type="ARBA" id="ARBA00023244"/>
    </source>
</evidence>
<gene>
    <name evidence="7" type="primary">hemH</name>
    <name evidence="9" type="ORF">DBW97_04190</name>
</gene>
<name>A0A368BLK7_9GAMM</name>
<dbReference type="SUPFAM" id="SSF53800">
    <property type="entry name" value="Chelatase"/>
    <property type="match status" value="1"/>
</dbReference>
<proteinExistence type="inferred from homology"/>
<dbReference type="CDD" id="cd03411">
    <property type="entry name" value="Ferrochelatase_N"/>
    <property type="match status" value="1"/>
</dbReference>
<keyword evidence="5 7" id="KW-0627">Porphyrin biosynthesis</keyword>
<comment type="catalytic activity">
    <reaction evidence="6">
        <text>Fe-coproporphyrin III + 2 H(+) = coproporphyrin III + Fe(2+)</text>
        <dbReference type="Rhea" id="RHEA:49572"/>
        <dbReference type="ChEBI" id="CHEBI:15378"/>
        <dbReference type="ChEBI" id="CHEBI:29033"/>
        <dbReference type="ChEBI" id="CHEBI:68438"/>
        <dbReference type="ChEBI" id="CHEBI:131725"/>
        <dbReference type="EC" id="4.99.1.9"/>
    </reaction>
    <physiologicalReaction direction="right-to-left" evidence="6">
        <dbReference type="Rhea" id="RHEA:49574"/>
    </physiologicalReaction>
</comment>
<comment type="function">
    <text evidence="7">Catalyzes the ferrous insertion into protoporphyrin IX.</text>
</comment>
<comment type="catalytic activity">
    <reaction evidence="7">
        <text>heme b + 2 H(+) = protoporphyrin IX + Fe(2+)</text>
        <dbReference type="Rhea" id="RHEA:22584"/>
        <dbReference type="ChEBI" id="CHEBI:15378"/>
        <dbReference type="ChEBI" id="CHEBI:29033"/>
        <dbReference type="ChEBI" id="CHEBI:57306"/>
        <dbReference type="ChEBI" id="CHEBI:60344"/>
        <dbReference type="EC" id="4.98.1.1"/>
    </reaction>
</comment>
<evidence type="ECO:0000256" key="6">
    <source>
        <dbReference type="ARBA" id="ARBA00024536"/>
    </source>
</evidence>
<keyword evidence="7" id="KW-0963">Cytoplasm</keyword>
<dbReference type="Proteomes" id="UP000252147">
    <property type="component" value="Unassembled WGS sequence"/>
</dbReference>
<keyword evidence="3 7" id="KW-0350">Heme biosynthesis</keyword>
<dbReference type="Pfam" id="PF00762">
    <property type="entry name" value="Ferrochelatase"/>
    <property type="match status" value="1"/>
</dbReference>
<dbReference type="GO" id="GO:0006783">
    <property type="term" value="P:heme biosynthetic process"/>
    <property type="evidence" value="ECO:0007669"/>
    <property type="project" value="UniProtKB-UniRule"/>
</dbReference>
<dbReference type="GO" id="GO:0046872">
    <property type="term" value="F:metal ion binding"/>
    <property type="evidence" value="ECO:0007669"/>
    <property type="project" value="UniProtKB-KW"/>
</dbReference>
<dbReference type="InterPro" id="IPR033644">
    <property type="entry name" value="Ferrochelatase_C"/>
</dbReference>
<sequence>MRTNKKALLLISLGTPDSPNFIDVGKYLSEFLMDSRMIRVPWLLRFILVNLIIVPTRSFSSSKAYKELWTERGSPLKYHMEDLTEKVGSKLSNSHDVYYAMRYKNPSLESVLAEIYSKRYEEIVLFPIFPQYSSAANGSFLEKAQKIIAKWDVIPRISTIDQFYNRQDFIDAFTKNILNFNLDEYEKIIFSYHGLPMSQLDEVYAEGKCDDRNCHEGVHGDNHYCYKATCYETTKLLIENAKIDSKKTITAFQSRLDSGWVKPFSDEVIKKYAQEGIKKILVVSPSFTTDCLETIVEIGSEYQELFEEHGGQRLDYVPSLNSDDNWVECIVSMSRENR</sequence>
<reference evidence="9 10" key="1">
    <citation type="journal article" date="2018" name="Microbiome">
        <title>Fine metagenomic profile of the Mediterranean stratified and mixed water columns revealed by assembly and recruitment.</title>
        <authorList>
            <person name="Haro-Moreno J.M."/>
            <person name="Lopez-Perez M."/>
            <person name="De La Torre J.R."/>
            <person name="Picazo A."/>
            <person name="Camacho A."/>
            <person name="Rodriguez-Valera F."/>
        </authorList>
    </citation>
    <scope>NUCLEOTIDE SEQUENCE [LARGE SCALE GENOMIC DNA]</scope>
    <source>
        <strain evidence="9">MED-G83</strain>
    </source>
</reference>
<evidence type="ECO:0000256" key="3">
    <source>
        <dbReference type="ARBA" id="ARBA00023133"/>
    </source>
</evidence>
<dbReference type="InterPro" id="IPR001015">
    <property type="entry name" value="Ferrochelatase"/>
</dbReference>
<feature type="binding site" evidence="7">
    <location>
        <position position="193"/>
    </location>
    <ligand>
        <name>Fe(2+)</name>
        <dbReference type="ChEBI" id="CHEBI:29033"/>
    </ligand>
</feature>
<dbReference type="Gene3D" id="3.40.50.1400">
    <property type="match status" value="2"/>
</dbReference>
<dbReference type="UniPathway" id="UPA00252">
    <property type="reaction ID" value="UER00325"/>
</dbReference>
<dbReference type="InterPro" id="IPR033659">
    <property type="entry name" value="Ferrochelatase_N"/>
</dbReference>
<feature type="binding site" evidence="7">
    <location>
        <position position="293"/>
    </location>
    <ligand>
        <name>Fe(2+)</name>
        <dbReference type="ChEBI" id="CHEBI:29033"/>
    </ligand>
</feature>
<evidence type="ECO:0000256" key="7">
    <source>
        <dbReference type="HAMAP-Rule" id="MF_00323"/>
    </source>
</evidence>
<keyword evidence="2 7" id="KW-0408">Iron</keyword>
<organism evidence="9 10">
    <name type="scientific">SAR86 cluster bacterium</name>
    <dbReference type="NCBI Taxonomy" id="2030880"/>
    <lineage>
        <taxon>Bacteria</taxon>
        <taxon>Pseudomonadati</taxon>
        <taxon>Pseudomonadota</taxon>
        <taxon>Gammaproteobacteria</taxon>
        <taxon>SAR86 cluster</taxon>
    </lineage>
</organism>
<dbReference type="NCBIfam" id="TIGR00109">
    <property type="entry name" value="hemH"/>
    <property type="match status" value="1"/>
</dbReference>
<dbReference type="EC" id="4.98.1.1" evidence="7"/>
<keyword evidence="4 7" id="KW-0456">Lyase</keyword>
<keyword evidence="7" id="KW-0479">Metal-binding</keyword>
<evidence type="ECO:0000256" key="8">
    <source>
        <dbReference type="RuleBase" id="RU004185"/>
    </source>
</evidence>
<evidence type="ECO:0000256" key="1">
    <source>
        <dbReference type="ARBA" id="ARBA00007718"/>
    </source>
</evidence>
<dbReference type="CDD" id="cd00419">
    <property type="entry name" value="Ferrochelatase_C"/>
    <property type="match status" value="1"/>
</dbReference>
<dbReference type="GO" id="GO:0004325">
    <property type="term" value="F:ferrochelatase activity"/>
    <property type="evidence" value="ECO:0007669"/>
    <property type="project" value="UniProtKB-UniRule"/>
</dbReference>
<dbReference type="PANTHER" id="PTHR11108">
    <property type="entry name" value="FERROCHELATASE"/>
    <property type="match status" value="1"/>
</dbReference>
<comment type="subcellular location">
    <subcellularLocation>
        <location evidence="7">Cytoplasm</location>
    </subcellularLocation>
</comment>
<evidence type="ECO:0000256" key="4">
    <source>
        <dbReference type="ARBA" id="ARBA00023239"/>
    </source>
</evidence>
<dbReference type="PANTHER" id="PTHR11108:SF1">
    <property type="entry name" value="FERROCHELATASE, MITOCHONDRIAL"/>
    <property type="match status" value="1"/>
</dbReference>